<evidence type="ECO:0000313" key="2">
    <source>
        <dbReference type="EMBL" id="KAJ4445774.1"/>
    </source>
</evidence>
<sequence>MSRIMNRRRKKTGKRGRMSRRRGKRRMSRKMGRRKKIGIRGNEQREREENEQENKEKEDRKEREMSRRRGKRRMSRRMSRRRKRTGKRGRMSRRREKRRMRRLAIVVGLVVANIPKPRGRKTVLKSVHNFKPTVPYEKRFDKVTHMPVRGSSRRCAYCSTEVQQHWSKWACNTCDVELCLNDTRNCFLLYPSL</sequence>
<organism evidence="2 3">
    <name type="scientific">Periplaneta americana</name>
    <name type="common">American cockroach</name>
    <name type="synonym">Blatta americana</name>
    <dbReference type="NCBI Taxonomy" id="6978"/>
    <lineage>
        <taxon>Eukaryota</taxon>
        <taxon>Metazoa</taxon>
        <taxon>Ecdysozoa</taxon>
        <taxon>Arthropoda</taxon>
        <taxon>Hexapoda</taxon>
        <taxon>Insecta</taxon>
        <taxon>Pterygota</taxon>
        <taxon>Neoptera</taxon>
        <taxon>Polyneoptera</taxon>
        <taxon>Dictyoptera</taxon>
        <taxon>Blattodea</taxon>
        <taxon>Blattoidea</taxon>
        <taxon>Blattidae</taxon>
        <taxon>Blattinae</taxon>
        <taxon>Periplaneta</taxon>
    </lineage>
</organism>
<dbReference type="EMBL" id="JAJSOF020000009">
    <property type="protein sequence ID" value="KAJ4445774.1"/>
    <property type="molecule type" value="Genomic_DNA"/>
</dbReference>
<keyword evidence="3" id="KW-1185">Reference proteome</keyword>
<proteinExistence type="predicted"/>
<comment type="caution">
    <text evidence="2">The sequence shown here is derived from an EMBL/GenBank/DDBJ whole genome shotgun (WGS) entry which is preliminary data.</text>
</comment>
<protein>
    <submittedName>
        <fullName evidence="2">Uncharacterized protein</fullName>
    </submittedName>
</protein>
<feature type="compositionally biased region" description="Basic and acidic residues" evidence="1">
    <location>
        <begin position="42"/>
        <end position="67"/>
    </location>
</feature>
<feature type="compositionally biased region" description="Basic residues" evidence="1">
    <location>
        <begin position="68"/>
        <end position="99"/>
    </location>
</feature>
<feature type="compositionally biased region" description="Basic residues" evidence="1">
    <location>
        <begin position="1"/>
        <end position="38"/>
    </location>
</feature>
<name>A0ABQ8TIS7_PERAM</name>
<dbReference type="Proteomes" id="UP001148838">
    <property type="component" value="Unassembled WGS sequence"/>
</dbReference>
<gene>
    <name evidence="2" type="ORF">ANN_12459</name>
</gene>
<feature type="region of interest" description="Disordered" evidence="1">
    <location>
        <begin position="1"/>
        <end position="99"/>
    </location>
</feature>
<reference evidence="2 3" key="1">
    <citation type="journal article" date="2022" name="Allergy">
        <title>Genome assembly and annotation of Periplaneta americana reveal a comprehensive cockroach allergen profile.</title>
        <authorList>
            <person name="Wang L."/>
            <person name="Xiong Q."/>
            <person name="Saelim N."/>
            <person name="Wang L."/>
            <person name="Nong W."/>
            <person name="Wan A.T."/>
            <person name="Shi M."/>
            <person name="Liu X."/>
            <person name="Cao Q."/>
            <person name="Hui J.H.L."/>
            <person name="Sookrung N."/>
            <person name="Leung T.F."/>
            <person name="Tungtrongchitr A."/>
            <person name="Tsui S.K.W."/>
        </authorList>
    </citation>
    <scope>NUCLEOTIDE SEQUENCE [LARGE SCALE GENOMIC DNA]</scope>
    <source>
        <strain evidence="2">PWHHKU_190912</strain>
    </source>
</reference>
<accession>A0ABQ8TIS7</accession>
<evidence type="ECO:0000256" key="1">
    <source>
        <dbReference type="SAM" id="MobiDB-lite"/>
    </source>
</evidence>
<evidence type="ECO:0000313" key="3">
    <source>
        <dbReference type="Proteomes" id="UP001148838"/>
    </source>
</evidence>